<dbReference type="AlphaFoldDB" id="A0A3N1H4N9"/>
<organism evidence="2 3">
    <name type="scientific">Saccharothrix texasensis</name>
    <dbReference type="NCBI Taxonomy" id="103734"/>
    <lineage>
        <taxon>Bacteria</taxon>
        <taxon>Bacillati</taxon>
        <taxon>Actinomycetota</taxon>
        <taxon>Actinomycetes</taxon>
        <taxon>Pseudonocardiales</taxon>
        <taxon>Pseudonocardiaceae</taxon>
        <taxon>Saccharothrix</taxon>
    </lineage>
</organism>
<feature type="transmembrane region" description="Helical" evidence="1">
    <location>
        <begin position="46"/>
        <end position="65"/>
    </location>
</feature>
<dbReference type="EMBL" id="RJKM01000001">
    <property type="protein sequence ID" value="ROP37487.1"/>
    <property type="molecule type" value="Genomic_DNA"/>
</dbReference>
<keyword evidence="1" id="KW-0812">Transmembrane</keyword>
<name>A0A3N1H4N9_9PSEU</name>
<feature type="transmembrane region" description="Helical" evidence="1">
    <location>
        <begin position="144"/>
        <end position="166"/>
    </location>
</feature>
<feature type="transmembrane region" description="Helical" evidence="1">
    <location>
        <begin position="12"/>
        <end position="31"/>
    </location>
</feature>
<keyword evidence="3" id="KW-1185">Reference proteome</keyword>
<feature type="transmembrane region" description="Helical" evidence="1">
    <location>
        <begin position="266"/>
        <end position="283"/>
    </location>
</feature>
<proteinExistence type="predicted"/>
<feature type="transmembrane region" description="Helical" evidence="1">
    <location>
        <begin position="208"/>
        <end position="228"/>
    </location>
</feature>
<gene>
    <name evidence="2" type="ORF">EDD40_2800</name>
</gene>
<dbReference type="OrthoDB" id="343560at2"/>
<dbReference type="Proteomes" id="UP000268727">
    <property type="component" value="Unassembled WGS sequence"/>
</dbReference>
<sequence length="304" mass="32116">MTRFLRPHPPLMLFSLLMTAVTLASLGGLIFDDRILVGSPIWFKPLKFGLSLALYGVTLAWMLTLSTRLRRVGWWAGTVIALAGTAEMAVIIGQVVRGRRSHFNVATPLDERLWDLMAVTIVTLWVMHAVIAVVLALTRFADPAAGVAIRLGLLLSLVGLGLGFLMTPPAPGQDDDGGVIGAHSVGVPDGGPQMALTGWATTGGDLRVPHFVGIHALQVVPLLVVAFGRRATPKLAGGLTIGYAGLLALLTWQALRGQPPARPDPLTALGALAVATWTGAVIAKSLRSTETTDTTDHSKEVVRA</sequence>
<feature type="transmembrane region" description="Helical" evidence="1">
    <location>
        <begin position="235"/>
        <end position="254"/>
    </location>
</feature>
<evidence type="ECO:0000313" key="3">
    <source>
        <dbReference type="Proteomes" id="UP000268727"/>
    </source>
</evidence>
<reference evidence="2 3" key="1">
    <citation type="submission" date="2018-11" db="EMBL/GenBank/DDBJ databases">
        <title>Sequencing the genomes of 1000 actinobacteria strains.</title>
        <authorList>
            <person name="Klenk H.-P."/>
        </authorList>
    </citation>
    <scope>NUCLEOTIDE SEQUENCE [LARGE SCALE GENOMIC DNA]</scope>
    <source>
        <strain evidence="2 3">DSM 44231</strain>
    </source>
</reference>
<keyword evidence="1" id="KW-0472">Membrane</keyword>
<evidence type="ECO:0000313" key="2">
    <source>
        <dbReference type="EMBL" id="ROP37487.1"/>
    </source>
</evidence>
<keyword evidence="1" id="KW-1133">Transmembrane helix</keyword>
<dbReference type="RefSeq" id="WP_148088797.1">
    <property type="nucleotide sequence ID" value="NZ_RJKM01000001.1"/>
</dbReference>
<protein>
    <submittedName>
        <fullName evidence="2">Uncharacterized protein</fullName>
    </submittedName>
</protein>
<feature type="transmembrane region" description="Helical" evidence="1">
    <location>
        <begin position="72"/>
        <end position="96"/>
    </location>
</feature>
<comment type="caution">
    <text evidence="2">The sequence shown here is derived from an EMBL/GenBank/DDBJ whole genome shotgun (WGS) entry which is preliminary data.</text>
</comment>
<evidence type="ECO:0000256" key="1">
    <source>
        <dbReference type="SAM" id="Phobius"/>
    </source>
</evidence>
<accession>A0A3N1H4N9</accession>
<feature type="transmembrane region" description="Helical" evidence="1">
    <location>
        <begin position="116"/>
        <end position="137"/>
    </location>
</feature>